<protein>
    <submittedName>
        <fullName evidence="1">Uncharacterized protein</fullName>
    </submittedName>
</protein>
<organism evidence="1 2">
    <name type="scientific">Rhynocoris fuscipes</name>
    <dbReference type="NCBI Taxonomy" id="488301"/>
    <lineage>
        <taxon>Eukaryota</taxon>
        <taxon>Metazoa</taxon>
        <taxon>Ecdysozoa</taxon>
        <taxon>Arthropoda</taxon>
        <taxon>Hexapoda</taxon>
        <taxon>Insecta</taxon>
        <taxon>Pterygota</taxon>
        <taxon>Neoptera</taxon>
        <taxon>Paraneoptera</taxon>
        <taxon>Hemiptera</taxon>
        <taxon>Heteroptera</taxon>
        <taxon>Panheteroptera</taxon>
        <taxon>Cimicomorpha</taxon>
        <taxon>Reduviidae</taxon>
        <taxon>Harpactorinae</taxon>
        <taxon>Harpactorini</taxon>
        <taxon>Rhynocoris</taxon>
    </lineage>
</organism>
<comment type="caution">
    <text evidence="1">The sequence shown here is derived from an EMBL/GenBank/DDBJ whole genome shotgun (WGS) entry which is preliminary data.</text>
</comment>
<reference evidence="1 2" key="1">
    <citation type="submission" date="2022-12" db="EMBL/GenBank/DDBJ databases">
        <title>Chromosome-level genome assembly of true bugs.</title>
        <authorList>
            <person name="Ma L."/>
            <person name="Li H."/>
        </authorList>
    </citation>
    <scope>NUCLEOTIDE SEQUENCE [LARGE SCALE GENOMIC DNA]</scope>
    <source>
        <strain evidence="1">Lab_2022b</strain>
    </source>
</reference>
<evidence type="ECO:0000313" key="1">
    <source>
        <dbReference type="EMBL" id="KAK9499632.1"/>
    </source>
</evidence>
<dbReference type="Proteomes" id="UP001461498">
    <property type="component" value="Unassembled WGS sequence"/>
</dbReference>
<dbReference type="AlphaFoldDB" id="A0AAW1CST1"/>
<evidence type="ECO:0000313" key="2">
    <source>
        <dbReference type="Proteomes" id="UP001461498"/>
    </source>
</evidence>
<sequence>MYIKHFVLLKKIYKSSTIKEKNRLQDSRKRKDACSNRKTRSCWLNIQENIQNVQETRGHHWRYQPLSTSVTECCLDLAEQSDFQLGQT</sequence>
<dbReference type="EMBL" id="JAPXFL010000011">
    <property type="protein sequence ID" value="KAK9499632.1"/>
    <property type="molecule type" value="Genomic_DNA"/>
</dbReference>
<name>A0AAW1CST1_9HEMI</name>
<proteinExistence type="predicted"/>
<keyword evidence="2" id="KW-1185">Reference proteome</keyword>
<gene>
    <name evidence="1" type="ORF">O3M35_002643</name>
</gene>
<accession>A0AAW1CST1</accession>